<dbReference type="EMBL" id="LGUB01000097">
    <property type="protein sequence ID" value="KRH94309.1"/>
    <property type="molecule type" value="Genomic_DNA"/>
</dbReference>
<feature type="compositionally biased region" description="Low complexity" evidence="1">
    <location>
        <begin position="47"/>
        <end position="56"/>
    </location>
</feature>
<dbReference type="Proteomes" id="UP000051530">
    <property type="component" value="Unassembled WGS sequence"/>
</dbReference>
<feature type="region of interest" description="Disordered" evidence="1">
    <location>
        <begin position="132"/>
        <end position="165"/>
    </location>
</feature>
<feature type="signal peptide" evidence="2">
    <location>
        <begin position="1"/>
        <end position="17"/>
    </location>
</feature>
<feature type="chain" id="PRO_5006399099" evidence="2">
    <location>
        <begin position="18"/>
        <end position="437"/>
    </location>
</feature>
<organism evidence="3 4">
    <name type="scientific">Pseudoloma neurophilia</name>
    <dbReference type="NCBI Taxonomy" id="146866"/>
    <lineage>
        <taxon>Eukaryota</taxon>
        <taxon>Fungi</taxon>
        <taxon>Fungi incertae sedis</taxon>
        <taxon>Microsporidia</taxon>
        <taxon>Pseudoloma</taxon>
    </lineage>
</organism>
<keyword evidence="2" id="KW-0732">Signal</keyword>
<protein>
    <submittedName>
        <fullName evidence="3">Uncharacterized protein</fullName>
    </submittedName>
</protein>
<feature type="region of interest" description="Disordered" evidence="1">
    <location>
        <begin position="25"/>
        <end position="56"/>
    </location>
</feature>
<evidence type="ECO:0000256" key="2">
    <source>
        <dbReference type="SAM" id="SignalP"/>
    </source>
</evidence>
<name>A0A0R0M2F6_9MICR</name>
<gene>
    <name evidence="3" type="ORF">M153_3020006149</name>
</gene>
<reference evidence="3 4" key="1">
    <citation type="submission" date="2015-07" db="EMBL/GenBank/DDBJ databases">
        <title>The genome of Pseudoloma neurophilia, a relevant intracellular parasite of the zebrafish.</title>
        <authorList>
            <person name="Ndikumana S."/>
            <person name="Pelin A."/>
            <person name="Sanders J."/>
            <person name="Corradi N."/>
        </authorList>
    </citation>
    <scope>NUCLEOTIDE SEQUENCE [LARGE SCALE GENOMIC DNA]</scope>
    <source>
        <strain evidence="3 4">MK1</strain>
    </source>
</reference>
<feature type="compositionally biased region" description="Polar residues" evidence="1">
    <location>
        <begin position="132"/>
        <end position="150"/>
    </location>
</feature>
<evidence type="ECO:0000313" key="3">
    <source>
        <dbReference type="EMBL" id="KRH94309.1"/>
    </source>
</evidence>
<dbReference type="VEuPathDB" id="MicrosporidiaDB:M153_3020006149"/>
<accession>A0A0R0M2F6</accession>
<comment type="caution">
    <text evidence="3">The sequence shown here is derived from an EMBL/GenBank/DDBJ whole genome shotgun (WGS) entry which is preliminary data.</text>
</comment>
<dbReference type="AlphaFoldDB" id="A0A0R0M2F6"/>
<feature type="compositionally biased region" description="Basic residues" evidence="1">
    <location>
        <begin position="151"/>
        <end position="160"/>
    </location>
</feature>
<sequence>MVLHIFTILIGFNLCTDENNDKNVEHKENSFTSNDSQQLLRPESSHSETSIQQQIQSQENALPTSAIFSLQLSASPIQVEPLDLTTSPRQRGIILTSRDKFIQYKPFKRPWEIVDDQIPGPSAQKLARFEVNTQSQKTTQDLSQSLYQSRKISKRKQKTPSKHEEYCGQSEEVAGPSTYQENLDIFGACASEEKNYSEQEQAVNQQHSVSEYENLHTLNDIFVKYGHVIEQSKLTIKSFIDCREIIQKEIYKFEKKINDKCAAVSIKFNHQIRANEIINKNMYLRIHTIREFKQNPSVFTFFGSSYKTFGVKILCNFLIPNDFIYEKIGDSETPLINNHIKRIENNHLNVTMNFWEVNRRKGHPDDPWKVPRRYLFHIPLPITKSLSIEMFFIGFHNGQALLFRYISSAFNNLCFAIELLDNKNCKFLSHSQRILIS</sequence>
<feature type="compositionally biased region" description="Polar residues" evidence="1">
    <location>
        <begin position="30"/>
        <end position="39"/>
    </location>
</feature>
<keyword evidence="4" id="KW-1185">Reference proteome</keyword>
<evidence type="ECO:0000256" key="1">
    <source>
        <dbReference type="SAM" id="MobiDB-lite"/>
    </source>
</evidence>
<evidence type="ECO:0000313" key="4">
    <source>
        <dbReference type="Proteomes" id="UP000051530"/>
    </source>
</evidence>
<proteinExistence type="predicted"/>